<feature type="compositionally biased region" description="Polar residues" evidence="1">
    <location>
        <begin position="94"/>
        <end position="113"/>
    </location>
</feature>
<gene>
    <name evidence="2" type="ORF">CSHISOI_09233</name>
</gene>
<name>A0A5Q4BGX9_9PEZI</name>
<sequence>TGRGCGVRLDGTEYRSVRVELFPGGCLDQALWRETCAIIAAEQSTEHSVDRVCTTTVCHVAASHCCIRLRFGARAFAYLSSLQSRYKFRRCPQPGNSHRQVGRSFFSSPTFRE</sequence>
<dbReference type="Proteomes" id="UP000326340">
    <property type="component" value="Unassembled WGS sequence"/>
</dbReference>
<protein>
    <submittedName>
        <fullName evidence="2">Uncharacterized protein</fullName>
    </submittedName>
</protein>
<organism evidence="2 3">
    <name type="scientific">Colletotrichum shisoi</name>
    <dbReference type="NCBI Taxonomy" id="2078593"/>
    <lineage>
        <taxon>Eukaryota</taxon>
        <taxon>Fungi</taxon>
        <taxon>Dikarya</taxon>
        <taxon>Ascomycota</taxon>
        <taxon>Pezizomycotina</taxon>
        <taxon>Sordariomycetes</taxon>
        <taxon>Hypocreomycetidae</taxon>
        <taxon>Glomerellales</taxon>
        <taxon>Glomerellaceae</taxon>
        <taxon>Colletotrichum</taxon>
        <taxon>Colletotrichum destructivum species complex</taxon>
    </lineage>
</organism>
<proteinExistence type="predicted"/>
<evidence type="ECO:0000256" key="1">
    <source>
        <dbReference type="SAM" id="MobiDB-lite"/>
    </source>
</evidence>
<accession>A0A5Q4BGX9</accession>
<feature type="region of interest" description="Disordered" evidence="1">
    <location>
        <begin position="93"/>
        <end position="113"/>
    </location>
</feature>
<comment type="caution">
    <text evidence="2">The sequence shown here is derived from an EMBL/GenBank/DDBJ whole genome shotgun (WGS) entry which is preliminary data.</text>
</comment>
<evidence type="ECO:0000313" key="3">
    <source>
        <dbReference type="Proteomes" id="UP000326340"/>
    </source>
</evidence>
<evidence type="ECO:0000313" key="2">
    <source>
        <dbReference type="EMBL" id="TQN66202.1"/>
    </source>
</evidence>
<dbReference type="EMBL" id="PUHP01001295">
    <property type="protein sequence ID" value="TQN66202.1"/>
    <property type="molecule type" value="Genomic_DNA"/>
</dbReference>
<keyword evidence="3" id="KW-1185">Reference proteome</keyword>
<dbReference type="AlphaFoldDB" id="A0A5Q4BGX9"/>
<feature type="non-terminal residue" evidence="2">
    <location>
        <position position="1"/>
    </location>
</feature>
<reference evidence="2 3" key="1">
    <citation type="journal article" date="2019" name="Sci. Rep.">
        <title>Colletotrichum shisoi sp. nov., an anthracnose pathogen of Perilla frutescens in Japan: molecular phylogenetic, morphological and genomic evidence.</title>
        <authorList>
            <person name="Gan P."/>
            <person name="Tsushima A."/>
            <person name="Hiroyama R."/>
            <person name="Narusaka M."/>
            <person name="Takano Y."/>
            <person name="Narusaka Y."/>
            <person name="Kawaradani M."/>
            <person name="Damm U."/>
            <person name="Shirasu K."/>
        </authorList>
    </citation>
    <scope>NUCLEOTIDE SEQUENCE [LARGE SCALE GENOMIC DNA]</scope>
    <source>
        <strain evidence="2 3">PG-2018a</strain>
    </source>
</reference>